<dbReference type="EMBL" id="BRXW01000447">
    <property type="protein sequence ID" value="GMH55628.1"/>
    <property type="molecule type" value="Genomic_DNA"/>
</dbReference>
<proteinExistence type="predicted"/>
<evidence type="ECO:0000256" key="1">
    <source>
        <dbReference type="SAM" id="MobiDB-lite"/>
    </source>
</evidence>
<dbReference type="AlphaFoldDB" id="A0A9W6ZR59"/>
<feature type="region of interest" description="Disordered" evidence="1">
    <location>
        <begin position="83"/>
        <end position="102"/>
    </location>
</feature>
<organism evidence="2 3">
    <name type="scientific">Triparma laevis f. longispina</name>
    <dbReference type="NCBI Taxonomy" id="1714387"/>
    <lineage>
        <taxon>Eukaryota</taxon>
        <taxon>Sar</taxon>
        <taxon>Stramenopiles</taxon>
        <taxon>Ochrophyta</taxon>
        <taxon>Bolidophyceae</taxon>
        <taxon>Parmales</taxon>
        <taxon>Triparmaceae</taxon>
        <taxon>Triparma</taxon>
    </lineage>
</organism>
<feature type="region of interest" description="Disordered" evidence="1">
    <location>
        <begin position="158"/>
        <end position="180"/>
    </location>
</feature>
<accession>A0A9W6ZR59</accession>
<gene>
    <name evidence="2" type="ORF">TrLO_g4477</name>
</gene>
<comment type="caution">
    <text evidence="2">The sequence shown here is derived from an EMBL/GenBank/DDBJ whole genome shotgun (WGS) entry which is preliminary data.</text>
</comment>
<dbReference type="OrthoDB" id="10618078at2759"/>
<evidence type="ECO:0000313" key="3">
    <source>
        <dbReference type="Proteomes" id="UP001165122"/>
    </source>
</evidence>
<dbReference type="Proteomes" id="UP001165122">
    <property type="component" value="Unassembled WGS sequence"/>
</dbReference>
<evidence type="ECO:0000313" key="2">
    <source>
        <dbReference type="EMBL" id="GMH55628.1"/>
    </source>
</evidence>
<feature type="compositionally biased region" description="Basic and acidic residues" evidence="1">
    <location>
        <begin position="170"/>
        <end position="180"/>
    </location>
</feature>
<keyword evidence="3" id="KW-1185">Reference proteome</keyword>
<feature type="compositionally biased region" description="Polar residues" evidence="1">
    <location>
        <begin position="91"/>
        <end position="102"/>
    </location>
</feature>
<reference evidence="3" key="1">
    <citation type="journal article" date="2023" name="Commun. Biol.">
        <title>Genome analysis of Parmales, the sister group of diatoms, reveals the evolutionary specialization of diatoms from phago-mixotrophs to photoautotrophs.</title>
        <authorList>
            <person name="Ban H."/>
            <person name="Sato S."/>
            <person name="Yoshikawa S."/>
            <person name="Yamada K."/>
            <person name="Nakamura Y."/>
            <person name="Ichinomiya M."/>
            <person name="Sato N."/>
            <person name="Blanc-Mathieu R."/>
            <person name="Endo H."/>
            <person name="Kuwata A."/>
            <person name="Ogata H."/>
        </authorList>
    </citation>
    <scope>NUCLEOTIDE SEQUENCE [LARGE SCALE GENOMIC DNA]</scope>
    <source>
        <strain evidence="3">NIES 3700</strain>
    </source>
</reference>
<name>A0A9W6ZR59_9STRA</name>
<protein>
    <submittedName>
        <fullName evidence="2">Uncharacterized protein</fullName>
    </submittedName>
</protein>
<feature type="region of interest" description="Disordered" evidence="1">
    <location>
        <begin position="25"/>
        <end position="50"/>
    </location>
</feature>
<sequence length="180" mass="20282">MDHEADDNQYINPAHLQFLVHDKESAAEKGQDKGTQNRRSKAAAESGIGKRQWHTAEAFEDAPWFFYVDDLVPVYTRHSKEKKMHKDKVPQTPNTAATVASSSIPDDEVVTLSGEVGADYTPVRNQEAKWYAPFAFLANLFGQLLRQEAPVEPILFFDEDQQVNEPEANMDDKESTSKQG</sequence>